<evidence type="ECO:0000256" key="3">
    <source>
        <dbReference type="ARBA" id="ARBA00022827"/>
    </source>
</evidence>
<evidence type="ECO:0000259" key="5">
    <source>
        <dbReference type="Pfam" id="PF00890"/>
    </source>
</evidence>
<dbReference type="InterPro" id="IPR037099">
    <property type="entry name" value="Fum_R/Succ_DH_flav-like_C_sf"/>
</dbReference>
<dbReference type="FunFam" id="3.90.700.10:FF:000005">
    <property type="entry name" value="Succinate dehydrogenase flavoprotein subunit"/>
    <property type="match status" value="1"/>
</dbReference>
<dbReference type="PANTHER" id="PTHR11632:SF51">
    <property type="entry name" value="SUCCINATE DEHYDROGENASE [UBIQUINONE] FLAVOPROTEIN SUBUNIT, MITOCHONDRIAL"/>
    <property type="match status" value="1"/>
</dbReference>
<dbReference type="Gene3D" id="1.20.58.100">
    <property type="entry name" value="Fumarate reductase/succinate dehydrogenase flavoprotein-like, C-terminal domain"/>
    <property type="match status" value="1"/>
</dbReference>
<evidence type="ECO:0000259" key="6">
    <source>
        <dbReference type="Pfam" id="PF02910"/>
    </source>
</evidence>
<dbReference type="AlphaFoldDB" id="A0A381Y5S0"/>
<dbReference type="SUPFAM" id="SSF56425">
    <property type="entry name" value="Succinate dehydrogenase/fumarate reductase flavoprotein, catalytic domain"/>
    <property type="match status" value="1"/>
</dbReference>
<proteinExistence type="predicted"/>
<sequence>MERVECDVLVVGAGGAGLRAAISAAEAGAQVALVSKSLLGKAHTVMAEGGIAAALGNVDGRDSWKIHFRDTIKGGKGINNWEMAKLHAEQAPERVRELERWGAVFDRTPDGRISQRNFGGHRYPRLAHVGDRTGLEIIRTLQDHVVHIDGVDVQMETTVTRLLKSGERVTGALAYRRTDGELLLFAASAVILATGGIGKAYRVTSNSWEYTGDGHALAYLAGADLVDMEFVQFHPTGMVWPASVKGTLVTEGVRGEGGILLNSEGERFMFNYIPKAFAAETAKDEVEAEAWLRGEEGAMRPPELLTRDVVARAIMDEVKAGRGSPQGGAFLDIANRRDADYIRRKLPSMYHQFKELAGLDITKEPMQVGPTTHYMMGGVRVDPATGASSVAGLYTAGEAAAGMHGANRLGGNSLSDLLVFGNLAGQAAATYAASSDRLPPVGEEVETARNAALAPFEEGSENPYHLHQELQEIMEAHVGIVREGTVLEAGIAKLETLQARLARMHASGGRDYNPGWHLSLDLHNMILTSLAVARAGLERTESRGAHTRIDYPDYDDDLGQVNLVIRRSAGEMVVVRTPLPDMPAELAKFVAQETV</sequence>
<dbReference type="PIRSF" id="PIRSF000171">
    <property type="entry name" value="SDHA_APRA_LASPO"/>
    <property type="match status" value="1"/>
</dbReference>
<dbReference type="InterPro" id="IPR036188">
    <property type="entry name" value="FAD/NAD-bd_sf"/>
</dbReference>
<dbReference type="InterPro" id="IPR027477">
    <property type="entry name" value="Succ_DH/fumarate_Rdtase_cat_sf"/>
</dbReference>
<accession>A0A381Y5S0</accession>
<dbReference type="FunFam" id="3.50.50.60:FF:000026">
    <property type="entry name" value="Succinate dehydrogenase flavoprotein subunit"/>
    <property type="match status" value="1"/>
</dbReference>
<dbReference type="Pfam" id="PF00890">
    <property type="entry name" value="FAD_binding_2"/>
    <property type="match status" value="1"/>
</dbReference>
<dbReference type="SUPFAM" id="SSF51905">
    <property type="entry name" value="FAD/NAD(P)-binding domain"/>
    <property type="match status" value="1"/>
</dbReference>
<evidence type="ECO:0000256" key="2">
    <source>
        <dbReference type="ARBA" id="ARBA00022630"/>
    </source>
</evidence>
<dbReference type="Gene3D" id="3.50.50.60">
    <property type="entry name" value="FAD/NAD(P)-binding domain"/>
    <property type="match status" value="1"/>
</dbReference>
<dbReference type="PANTHER" id="PTHR11632">
    <property type="entry name" value="SUCCINATE DEHYDROGENASE 2 FLAVOPROTEIN SUBUNIT"/>
    <property type="match status" value="1"/>
</dbReference>
<dbReference type="PRINTS" id="PR00368">
    <property type="entry name" value="FADPNR"/>
</dbReference>
<protein>
    <recommendedName>
        <fullName evidence="8">FAD-dependent oxidoreductase 2 FAD binding domain-containing protein</fullName>
    </recommendedName>
</protein>
<dbReference type="SUPFAM" id="SSF46977">
    <property type="entry name" value="Succinate dehydrogenase/fumarate reductase flavoprotein C-terminal domain"/>
    <property type="match status" value="1"/>
</dbReference>
<keyword evidence="2" id="KW-0285">Flavoprotein</keyword>
<keyword evidence="3" id="KW-0274">FAD</keyword>
<dbReference type="NCBIfam" id="NF005866">
    <property type="entry name" value="PRK07803.1"/>
    <property type="match status" value="1"/>
</dbReference>
<dbReference type="InterPro" id="IPR003953">
    <property type="entry name" value="FAD-dep_OxRdtase_2_FAD-bd"/>
</dbReference>
<dbReference type="InterPro" id="IPR030664">
    <property type="entry name" value="SdhA/FrdA/AprA"/>
</dbReference>
<gene>
    <name evidence="7" type="ORF">METZ01_LOCUS125222</name>
</gene>
<dbReference type="Pfam" id="PF02910">
    <property type="entry name" value="Succ_DH_flav_C"/>
    <property type="match status" value="1"/>
</dbReference>
<evidence type="ECO:0000313" key="7">
    <source>
        <dbReference type="EMBL" id="SVA72368.1"/>
    </source>
</evidence>
<keyword evidence="4" id="KW-0560">Oxidoreductase</keyword>
<reference evidence="7" key="1">
    <citation type="submission" date="2018-05" db="EMBL/GenBank/DDBJ databases">
        <authorList>
            <person name="Lanie J.A."/>
            <person name="Ng W.-L."/>
            <person name="Kazmierczak K.M."/>
            <person name="Andrzejewski T.M."/>
            <person name="Davidsen T.M."/>
            <person name="Wayne K.J."/>
            <person name="Tettelin H."/>
            <person name="Glass J.I."/>
            <person name="Rusch D."/>
            <person name="Podicherti R."/>
            <person name="Tsui H.-C.T."/>
            <person name="Winkler M.E."/>
        </authorList>
    </citation>
    <scope>NUCLEOTIDE SEQUENCE</scope>
</reference>
<evidence type="ECO:0000256" key="4">
    <source>
        <dbReference type="ARBA" id="ARBA00023002"/>
    </source>
</evidence>
<organism evidence="7">
    <name type="scientific">marine metagenome</name>
    <dbReference type="NCBI Taxonomy" id="408172"/>
    <lineage>
        <taxon>unclassified sequences</taxon>
        <taxon>metagenomes</taxon>
        <taxon>ecological metagenomes</taxon>
    </lineage>
</organism>
<dbReference type="Gene3D" id="3.90.700.10">
    <property type="entry name" value="Succinate dehydrogenase/fumarate reductase flavoprotein, catalytic domain"/>
    <property type="match status" value="1"/>
</dbReference>
<feature type="domain" description="Fumarate reductase/succinate dehydrogenase flavoprotein-like C-terminal" evidence="6">
    <location>
        <begin position="467"/>
        <end position="557"/>
    </location>
</feature>
<evidence type="ECO:0008006" key="8">
    <source>
        <dbReference type="Google" id="ProtNLM"/>
    </source>
</evidence>
<evidence type="ECO:0000256" key="1">
    <source>
        <dbReference type="ARBA" id="ARBA00001974"/>
    </source>
</evidence>
<dbReference type="InterPro" id="IPR015939">
    <property type="entry name" value="Fum_Rdtase/Succ_DH_flav-like_C"/>
</dbReference>
<comment type="cofactor">
    <cofactor evidence="1">
        <name>FAD</name>
        <dbReference type="ChEBI" id="CHEBI:57692"/>
    </cofactor>
</comment>
<name>A0A381Y5S0_9ZZZZ</name>
<dbReference type="GO" id="GO:0016491">
    <property type="term" value="F:oxidoreductase activity"/>
    <property type="evidence" value="ECO:0007669"/>
    <property type="project" value="UniProtKB-KW"/>
</dbReference>
<feature type="domain" description="FAD-dependent oxidoreductase 2 FAD-binding" evidence="5">
    <location>
        <begin position="7"/>
        <end position="414"/>
    </location>
</feature>
<dbReference type="EMBL" id="UINC01017452">
    <property type="protein sequence ID" value="SVA72368.1"/>
    <property type="molecule type" value="Genomic_DNA"/>
</dbReference>